<evidence type="ECO:0000313" key="1">
    <source>
        <dbReference type="EMBL" id="GMI76495.1"/>
    </source>
</evidence>
<protein>
    <submittedName>
        <fullName evidence="1">Uncharacterized protein</fullName>
    </submittedName>
</protein>
<proteinExistence type="predicted"/>
<dbReference type="AlphaFoldDB" id="A0A9W7HIK3"/>
<gene>
    <name evidence="1" type="ORF">HRI_001318800</name>
</gene>
<accession>A0A9W7HIK3</accession>
<keyword evidence="2" id="KW-1185">Reference proteome</keyword>
<sequence length="96" mass="11190">MSSNIQRTFWIKDCPVGSGECRWISKLLVEVAPASHLCLLIIWGFDEPITEWENNKGSDGILKLKAFVLQFFFPVLVTKGRSWQKFRRTKQVFGWK</sequence>
<name>A0A9W7HIK3_HIBTR</name>
<reference evidence="1" key="1">
    <citation type="submission" date="2023-05" db="EMBL/GenBank/DDBJ databases">
        <title>Genome and transcriptome analyses reveal genes involved in the formation of fine ridges on petal epidermal cells in Hibiscus trionum.</title>
        <authorList>
            <person name="Koshimizu S."/>
            <person name="Masuda S."/>
            <person name="Ishii T."/>
            <person name="Shirasu K."/>
            <person name="Hoshino A."/>
            <person name="Arita M."/>
        </authorList>
    </citation>
    <scope>NUCLEOTIDE SEQUENCE</scope>
    <source>
        <strain evidence="1">Hamamatsu line</strain>
    </source>
</reference>
<comment type="caution">
    <text evidence="1">The sequence shown here is derived from an EMBL/GenBank/DDBJ whole genome shotgun (WGS) entry which is preliminary data.</text>
</comment>
<evidence type="ECO:0000313" key="2">
    <source>
        <dbReference type="Proteomes" id="UP001165190"/>
    </source>
</evidence>
<dbReference type="EMBL" id="BSYR01000012">
    <property type="protein sequence ID" value="GMI76495.1"/>
    <property type="molecule type" value="Genomic_DNA"/>
</dbReference>
<dbReference type="Proteomes" id="UP001165190">
    <property type="component" value="Unassembled WGS sequence"/>
</dbReference>
<organism evidence="1 2">
    <name type="scientific">Hibiscus trionum</name>
    <name type="common">Flower of an hour</name>
    <dbReference type="NCBI Taxonomy" id="183268"/>
    <lineage>
        <taxon>Eukaryota</taxon>
        <taxon>Viridiplantae</taxon>
        <taxon>Streptophyta</taxon>
        <taxon>Embryophyta</taxon>
        <taxon>Tracheophyta</taxon>
        <taxon>Spermatophyta</taxon>
        <taxon>Magnoliopsida</taxon>
        <taxon>eudicotyledons</taxon>
        <taxon>Gunneridae</taxon>
        <taxon>Pentapetalae</taxon>
        <taxon>rosids</taxon>
        <taxon>malvids</taxon>
        <taxon>Malvales</taxon>
        <taxon>Malvaceae</taxon>
        <taxon>Malvoideae</taxon>
        <taxon>Hibiscus</taxon>
    </lineage>
</organism>